<dbReference type="InterPro" id="IPR036452">
    <property type="entry name" value="Ribo_hydro-like"/>
</dbReference>
<dbReference type="Pfam" id="PF01156">
    <property type="entry name" value="IU_nuc_hydro"/>
    <property type="match status" value="1"/>
</dbReference>
<evidence type="ECO:0000313" key="4">
    <source>
        <dbReference type="EMBL" id="KAA9301277.1"/>
    </source>
</evidence>
<dbReference type="PANTHER" id="PTHR12304:SF4">
    <property type="entry name" value="URIDINE NUCLEOSIDASE"/>
    <property type="match status" value="1"/>
</dbReference>
<evidence type="ECO:0000256" key="2">
    <source>
        <dbReference type="ARBA" id="ARBA00023295"/>
    </source>
</evidence>
<comment type="caution">
    <text evidence="4">The sequence shown here is derived from an EMBL/GenBank/DDBJ whole genome shotgun (WGS) entry which is preliminary data.</text>
</comment>
<organism evidence="4 5">
    <name type="scientific">Aerococcus sanguinicola</name>
    <dbReference type="NCBI Taxonomy" id="119206"/>
    <lineage>
        <taxon>Bacteria</taxon>
        <taxon>Bacillati</taxon>
        <taxon>Bacillota</taxon>
        <taxon>Bacilli</taxon>
        <taxon>Lactobacillales</taxon>
        <taxon>Aerococcaceae</taxon>
        <taxon>Aerococcus</taxon>
    </lineage>
</organism>
<proteinExistence type="predicted"/>
<dbReference type="CDD" id="cd02650">
    <property type="entry name" value="nuc_hydro_CaPnhB"/>
    <property type="match status" value="1"/>
</dbReference>
<name>A0A5N1GJV5_9LACT</name>
<sequence>MTKKIILDLDTGIDDALAIAYAVASKEVELIGITGTYGNVLMADGLRNALKLLDLFGQDQVPVFPGLSHASDKTDFEVLEVSALIHGEDGIGNVALANSSRQPSQESAVDFILSACEKYGEDLIIVATGPMTNLDAALSRDEAALKKAGKIVIMGGALTVCGNVTPYTEANINQDPAAADRLFRSGVHVTMVGLDVTLRTLLTYEDTAKWRNLGTEAGRALADIVDYYIKAYEITSPHLKGCALHDPLAVAVAVQEDLVDYLPLNMKVETEGASRGRTIGDNERLNDPEPTMSAAIQVDTDRFLDEFMTRITAMLAEQA</sequence>
<dbReference type="AlphaFoldDB" id="A0A5N1GJV5"/>
<dbReference type="PANTHER" id="PTHR12304">
    <property type="entry name" value="INOSINE-URIDINE PREFERRING NUCLEOSIDE HYDROLASE"/>
    <property type="match status" value="1"/>
</dbReference>
<evidence type="ECO:0000313" key="5">
    <source>
        <dbReference type="Proteomes" id="UP000327148"/>
    </source>
</evidence>
<keyword evidence="2" id="KW-0326">Glycosidase</keyword>
<protein>
    <submittedName>
        <fullName evidence="4">Nucleoside hydrolase</fullName>
    </submittedName>
</protein>
<dbReference type="InterPro" id="IPR023186">
    <property type="entry name" value="IUNH"/>
</dbReference>
<dbReference type="STRING" id="119206.AWM72_03550"/>
<dbReference type="GO" id="GO:0008477">
    <property type="term" value="F:purine nucleosidase activity"/>
    <property type="evidence" value="ECO:0007669"/>
    <property type="project" value="TreeGrafter"/>
</dbReference>
<dbReference type="InterPro" id="IPR001910">
    <property type="entry name" value="Inosine/uridine_hydrolase_dom"/>
</dbReference>
<dbReference type="Proteomes" id="UP000327148">
    <property type="component" value="Unassembled WGS sequence"/>
</dbReference>
<reference evidence="4 5" key="1">
    <citation type="submission" date="2019-09" db="EMBL/GenBank/DDBJ databases">
        <title>Draft genome sequence assemblies of isolates from the urinary tract.</title>
        <authorList>
            <person name="Mores C.R."/>
            <person name="Putonti C."/>
            <person name="Wolfe A.J."/>
        </authorList>
    </citation>
    <scope>NUCLEOTIDE SEQUENCE [LARGE SCALE GENOMIC DNA]</scope>
    <source>
        <strain evidence="4 5">UMB623</strain>
    </source>
</reference>
<dbReference type="GO" id="GO:0005829">
    <property type="term" value="C:cytosol"/>
    <property type="evidence" value="ECO:0007669"/>
    <property type="project" value="TreeGrafter"/>
</dbReference>
<dbReference type="GO" id="GO:0006152">
    <property type="term" value="P:purine nucleoside catabolic process"/>
    <property type="evidence" value="ECO:0007669"/>
    <property type="project" value="TreeGrafter"/>
</dbReference>
<dbReference type="Gene3D" id="3.90.245.10">
    <property type="entry name" value="Ribonucleoside hydrolase-like"/>
    <property type="match status" value="1"/>
</dbReference>
<dbReference type="OrthoDB" id="9797882at2"/>
<accession>A0A5N1GJV5</accession>
<dbReference type="RefSeq" id="WP_070431346.1">
    <property type="nucleotide sequence ID" value="NZ_VYWO01000002.1"/>
</dbReference>
<evidence type="ECO:0000259" key="3">
    <source>
        <dbReference type="Pfam" id="PF01156"/>
    </source>
</evidence>
<keyword evidence="1 4" id="KW-0378">Hydrolase</keyword>
<dbReference type="SUPFAM" id="SSF53590">
    <property type="entry name" value="Nucleoside hydrolase"/>
    <property type="match status" value="1"/>
</dbReference>
<gene>
    <name evidence="4" type="ORF">F6I03_05250</name>
</gene>
<feature type="domain" description="Inosine/uridine-preferring nucleoside hydrolase" evidence="3">
    <location>
        <begin position="5"/>
        <end position="305"/>
    </location>
</feature>
<dbReference type="EMBL" id="VYWO01000002">
    <property type="protein sequence ID" value="KAA9301277.1"/>
    <property type="molecule type" value="Genomic_DNA"/>
</dbReference>
<evidence type="ECO:0000256" key="1">
    <source>
        <dbReference type="ARBA" id="ARBA00022801"/>
    </source>
</evidence>